<dbReference type="InterPro" id="IPR005135">
    <property type="entry name" value="Endo/exonuclease/phosphatase"/>
</dbReference>
<dbReference type="Pfam" id="PF03372">
    <property type="entry name" value="Exo_endo_phos"/>
    <property type="match status" value="1"/>
</dbReference>
<dbReference type="KEGG" id="soy:115874877"/>
<dbReference type="CDD" id="cd09076">
    <property type="entry name" value="L1-EN"/>
    <property type="match status" value="1"/>
</dbReference>
<name>A0A6J2X4B5_SITOR</name>
<gene>
    <name evidence="4" type="primary">LOC115874877</name>
</gene>
<evidence type="ECO:0000256" key="1">
    <source>
        <dbReference type="SAM" id="MobiDB-lite"/>
    </source>
</evidence>
<dbReference type="GeneID" id="115874877"/>
<dbReference type="SUPFAM" id="SSF56219">
    <property type="entry name" value="DNase I-like"/>
    <property type="match status" value="1"/>
</dbReference>
<dbReference type="InParanoid" id="A0A6J2X4B5"/>
<protein>
    <submittedName>
        <fullName evidence="4">Craniofacial development protein 2-like</fullName>
    </submittedName>
</protein>
<keyword evidence="3" id="KW-1185">Reference proteome</keyword>
<proteinExistence type="predicted"/>
<dbReference type="InterPro" id="IPR036691">
    <property type="entry name" value="Endo/exonu/phosph_ase_sf"/>
</dbReference>
<evidence type="ECO:0000313" key="4">
    <source>
        <dbReference type="RefSeq" id="XP_030746036.1"/>
    </source>
</evidence>
<organism evidence="3 4">
    <name type="scientific">Sitophilus oryzae</name>
    <name type="common">Rice weevil</name>
    <name type="synonym">Curculio oryzae</name>
    <dbReference type="NCBI Taxonomy" id="7048"/>
    <lineage>
        <taxon>Eukaryota</taxon>
        <taxon>Metazoa</taxon>
        <taxon>Ecdysozoa</taxon>
        <taxon>Arthropoda</taxon>
        <taxon>Hexapoda</taxon>
        <taxon>Insecta</taxon>
        <taxon>Pterygota</taxon>
        <taxon>Neoptera</taxon>
        <taxon>Endopterygota</taxon>
        <taxon>Coleoptera</taxon>
        <taxon>Polyphaga</taxon>
        <taxon>Cucujiformia</taxon>
        <taxon>Curculionidae</taxon>
        <taxon>Dryophthorinae</taxon>
        <taxon>Sitophilus</taxon>
    </lineage>
</organism>
<feature type="compositionally biased region" description="Basic and acidic residues" evidence="1">
    <location>
        <begin position="1"/>
        <end position="12"/>
    </location>
</feature>
<dbReference type="GO" id="GO:0003824">
    <property type="term" value="F:catalytic activity"/>
    <property type="evidence" value="ECO:0007669"/>
    <property type="project" value="InterPro"/>
</dbReference>
<evidence type="ECO:0000313" key="3">
    <source>
        <dbReference type="Proteomes" id="UP000504635"/>
    </source>
</evidence>
<sequence>MTLKRYSAEHGRARLNQRKQSSHCDKNDRMALSPGHPLSGERVRRIPPLPTIKNQGNTEKIKIYDNIVRIATWNVRSLFMPGKLNTEAEMNRINIDILGLSEVRWPGSGRQRTSNGYIYHSGGTDPEHRYGTAILVSDRVAQSVIDFVPLGDRVALLKLQTTHRDLNIIQVYAPTTTNDKPDQEIEEFYNKIDEVMRLTTKGEITMIIRDFNAKIGRGVEGDSIGAYGLGERNAPQKTVHLEVTSDREKKIVRNQIDFILLGLSFKRYMKSTRTYPGADIGSDHNPVVLDFRLKRFLRKEISSKTEKELEMVEVPVREEDVEKTWNDLRTRITNIQEKDIGFTATNKKQEWMTQEILTSWMTDGSRRQTR</sequence>
<dbReference type="RefSeq" id="XP_030746036.1">
    <property type="nucleotide sequence ID" value="XM_030890176.1"/>
</dbReference>
<dbReference type="AlphaFoldDB" id="A0A6J2X4B5"/>
<evidence type="ECO:0000259" key="2">
    <source>
        <dbReference type="Pfam" id="PF03372"/>
    </source>
</evidence>
<reference evidence="4" key="1">
    <citation type="submission" date="2025-08" db="UniProtKB">
        <authorList>
            <consortium name="RefSeq"/>
        </authorList>
    </citation>
    <scope>IDENTIFICATION</scope>
    <source>
        <tissue evidence="4">Gonads</tissue>
    </source>
</reference>
<feature type="domain" description="Endonuclease/exonuclease/phosphatase" evidence="2">
    <location>
        <begin position="71"/>
        <end position="183"/>
    </location>
</feature>
<dbReference type="Proteomes" id="UP000504635">
    <property type="component" value="Unplaced"/>
</dbReference>
<dbReference type="Gene3D" id="3.60.10.10">
    <property type="entry name" value="Endonuclease/exonuclease/phosphatase"/>
    <property type="match status" value="1"/>
</dbReference>
<accession>A0A6J2X4B5</accession>
<dbReference type="OrthoDB" id="8049952at2759"/>
<feature type="region of interest" description="Disordered" evidence="1">
    <location>
        <begin position="1"/>
        <end position="52"/>
    </location>
</feature>